<proteinExistence type="inferred from homology"/>
<keyword evidence="5 9" id="KW-0653">Protein transport</keyword>
<evidence type="ECO:0000256" key="3">
    <source>
        <dbReference type="ARBA" id="ARBA00022475"/>
    </source>
</evidence>
<keyword evidence="3 9" id="KW-1003">Cell membrane</keyword>
<dbReference type="Gene3D" id="1.20.5.1030">
    <property type="entry name" value="Preprotein translocase secy subunit"/>
    <property type="match status" value="1"/>
</dbReference>
<dbReference type="InterPro" id="IPR038379">
    <property type="entry name" value="SecE_sf"/>
</dbReference>
<dbReference type="HAMAP" id="MF_00422">
    <property type="entry name" value="SecE"/>
    <property type="match status" value="1"/>
</dbReference>
<comment type="function">
    <text evidence="9">Essential subunit of the Sec protein translocation channel SecYEG. Clamps together the 2 halves of SecY. May contact the channel plug during translocation.</text>
</comment>
<dbReference type="Pfam" id="PF00584">
    <property type="entry name" value="SecE"/>
    <property type="match status" value="1"/>
</dbReference>
<keyword evidence="6 9" id="KW-1133">Transmembrane helix</keyword>
<comment type="caution">
    <text evidence="10">The sequence shown here is derived from an EMBL/GenBank/DDBJ whole genome shotgun (WGS) entry which is preliminary data.</text>
</comment>
<comment type="subunit">
    <text evidence="9">Component of the Sec protein translocase complex. Heterotrimer consisting of SecY, SecE and SecG subunits. The heterotrimers can form oligomers, although 1 heterotrimer is thought to be able to translocate proteins. Interacts with the ribosome. Interacts with SecDF, and other proteins may be involved. Interacts with SecA.</text>
</comment>
<keyword evidence="4 9" id="KW-0812">Transmembrane</keyword>
<gene>
    <name evidence="9" type="primary">secE</name>
    <name evidence="10" type="ORF">BWX89_01726</name>
</gene>
<evidence type="ECO:0000313" key="10">
    <source>
        <dbReference type="EMBL" id="OQB71805.1"/>
    </source>
</evidence>
<dbReference type="EMBL" id="MWDQ01000150">
    <property type="protein sequence ID" value="OQB71805.1"/>
    <property type="molecule type" value="Genomic_DNA"/>
</dbReference>
<reference evidence="10" key="1">
    <citation type="submission" date="2017-02" db="EMBL/GenBank/DDBJ databases">
        <title>Delving into the versatile metabolic prowess of the omnipresent phylum Bacteroidetes.</title>
        <authorList>
            <person name="Nobu M.K."/>
            <person name="Mei R."/>
            <person name="Narihiro T."/>
            <person name="Kuroda K."/>
            <person name="Liu W.-T."/>
        </authorList>
    </citation>
    <scope>NUCLEOTIDE SEQUENCE</scope>
    <source>
        <strain evidence="10">ADurb.Bin131</strain>
    </source>
</reference>
<evidence type="ECO:0000256" key="7">
    <source>
        <dbReference type="ARBA" id="ARBA00023010"/>
    </source>
</evidence>
<evidence type="ECO:0000256" key="1">
    <source>
        <dbReference type="ARBA" id="ARBA00004370"/>
    </source>
</evidence>
<dbReference type="GO" id="GO:0005886">
    <property type="term" value="C:plasma membrane"/>
    <property type="evidence" value="ECO:0007669"/>
    <property type="project" value="UniProtKB-SubCell"/>
</dbReference>
<evidence type="ECO:0000256" key="4">
    <source>
        <dbReference type="ARBA" id="ARBA00022692"/>
    </source>
</evidence>
<dbReference type="GO" id="GO:0006605">
    <property type="term" value="P:protein targeting"/>
    <property type="evidence" value="ECO:0007669"/>
    <property type="project" value="UniProtKB-UniRule"/>
</dbReference>
<protein>
    <recommendedName>
        <fullName evidence="9">Protein translocase subunit SecE</fullName>
    </recommendedName>
</protein>
<evidence type="ECO:0000256" key="2">
    <source>
        <dbReference type="ARBA" id="ARBA00022448"/>
    </source>
</evidence>
<keyword evidence="7 9" id="KW-0811">Translocation</keyword>
<feature type="transmembrane region" description="Helical" evidence="9">
    <location>
        <begin position="30"/>
        <end position="51"/>
    </location>
</feature>
<organism evidence="10">
    <name type="scientific">candidate division TA06 bacterium ADurb.Bin131</name>
    <dbReference type="NCBI Taxonomy" id="1852827"/>
    <lineage>
        <taxon>Bacteria</taxon>
        <taxon>Bacteria division TA06</taxon>
    </lineage>
</organism>
<accession>A0A1V6C4M3</accession>
<sequence>MKKIKAFLKECQSEFKKVTWPNFQVLKRSTIAVIILMVLMAVYFGIVDVIFSRLLRIFVRG</sequence>
<dbReference type="InterPro" id="IPR005807">
    <property type="entry name" value="SecE_bac"/>
</dbReference>
<keyword evidence="8 9" id="KW-0472">Membrane</keyword>
<dbReference type="GO" id="GO:0008320">
    <property type="term" value="F:protein transmembrane transporter activity"/>
    <property type="evidence" value="ECO:0007669"/>
    <property type="project" value="UniProtKB-UniRule"/>
</dbReference>
<evidence type="ECO:0000256" key="8">
    <source>
        <dbReference type="ARBA" id="ARBA00023136"/>
    </source>
</evidence>
<dbReference type="GO" id="GO:0009306">
    <property type="term" value="P:protein secretion"/>
    <property type="evidence" value="ECO:0007669"/>
    <property type="project" value="UniProtKB-UniRule"/>
</dbReference>
<evidence type="ECO:0000256" key="9">
    <source>
        <dbReference type="HAMAP-Rule" id="MF_00422"/>
    </source>
</evidence>
<dbReference type="NCBIfam" id="TIGR00964">
    <property type="entry name" value="secE_bact"/>
    <property type="match status" value="1"/>
</dbReference>
<dbReference type="GO" id="GO:0043952">
    <property type="term" value="P:protein transport by the Sec complex"/>
    <property type="evidence" value="ECO:0007669"/>
    <property type="project" value="UniProtKB-UniRule"/>
</dbReference>
<dbReference type="AlphaFoldDB" id="A0A1V6C4M3"/>
<keyword evidence="2 9" id="KW-0813">Transport</keyword>
<dbReference type="Proteomes" id="UP000485562">
    <property type="component" value="Unassembled WGS sequence"/>
</dbReference>
<dbReference type="PANTHER" id="PTHR33910">
    <property type="entry name" value="PROTEIN TRANSLOCASE SUBUNIT SECE"/>
    <property type="match status" value="1"/>
</dbReference>
<evidence type="ECO:0000256" key="6">
    <source>
        <dbReference type="ARBA" id="ARBA00022989"/>
    </source>
</evidence>
<dbReference type="InterPro" id="IPR001901">
    <property type="entry name" value="Translocase_SecE/Sec61-g"/>
</dbReference>
<name>A0A1V6C4M3_UNCT6</name>
<dbReference type="PANTHER" id="PTHR33910:SF1">
    <property type="entry name" value="PROTEIN TRANSLOCASE SUBUNIT SECE"/>
    <property type="match status" value="1"/>
</dbReference>
<comment type="similarity">
    <text evidence="9">Belongs to the SecE/SEC61-gamma family.</text>
</comment>
<evidence type="ECO:0000256" key="5">
    <source>
        <dbReference type="ARBA" id="ARBA00022927"/>
    </source>
</evidence>
<comment type="subcellular location">
    <subcellularLocation>
        <location evidence="9">Cell membrane</location>
        <topology evidence="9">Single-pass membrane protein</topology>
    </subcellularLocation>
    <subcellularLocation>
        <location evidence="1">Membrane</location>
    </subcellularLocation>
</comment>
<dbReference type="GO" id="GO:0065002">
    <property type="term" value="P:intracellular protein transmembrane transport"/>
    <property type="evidence" value="ECO:0007669"/>
    <property type="project" value="UniProtKB-UniRule"/>
</dbReference>